<dbReference type="Pfam" id="PF00075">
    <property type="entry name" value="RNase_H"/>
    <property type="match status" value="1"/>
</dbReference>
<feature type="region of interest" description="Disordered" evidence="8">
    <location>
        <begin position="292"/>
        <end position="318"/>
    </location>
</feature>
<keyword evidence="7" id="KW-0378">Hydrolase</keyword>
<dbReference type="EC" id="3.1.26.4" evidence="3"/>
<dbReference type="InterPro" id="IPR050092">
    <property type="entry name" value="RNase_H"/>
</dbReference>
<proteinExistence type="inferred from homology"/>
<keyword evidence="4" id="KW-0540">Nuclease</keyword>
<evidence type="ECO:0000256" key="2">
    <source>
        <dbReference type="ARBA" id="ARBA00005300"/>
    </source>
</evidence>
<dbReference type="PANTHER" id="PTHR10642">
    <property type="entry name" value="RIBONUCLEASE H1"/>
    <property type="match status" value="1"/>
</dbReference>
<evidence type="ECO:0000313" key="10">
    <source>
        <dbReference type="EMBL" id="TEA21471.1"/>
    </source>
</evidence>
<name>A0A4R8TTM6_9PEZI</name>
<evidence type="ECO:0000256" key="8">
    <source>
        <dbReference type="SAM" id="MobiDB-lite"/>
    </source>
</evidence>
<evidence type="ECO:0000256" key="6">
    <source>
        <dbReference type="ARBA" id="ARBA00022759"/>
    </source>
</evidence>
<dbReference type="GO" id="GO:0003676">
    <property type="term" value="F:nucleic acid binding"/>
    <property type="evidence" value="ECO:0007669"/>
    <property type="project" value="InterPro"/>
</dbReference>
<comment type="similarity">
    <text evidence="2">Belongs to the RNase H family.</text>
</comment>
<evidence type="ECO:0000259" key="9">
    <source>
        <dbReference type="PROSITE" id="PS50879"/>
    </source>
</evidence>
<evidence type="ECO:0000256" key="3">
    <source>
        <dbReference type="ARBA" id="ARBA00012180"/>
    </source>
</evidence>
<sequence length="549" mass="59298">MPSWPVAEMAKLRDVTLPNGRPVTVCQHRMVVCHQCCCDFSFEYEEESDEEWDDYGIFGFDAGSFIPREVSLQTIAESHYGRRSLKRTADTNKSVPAPTTGPARQSNSADDGGVNLRPSPAAAAANESGPAQPSSVNPAKKSSKPKRPKKAKAKKPEVDVDDVKAQLGRAADAVAPPGPSSSETAGKSTKLKKANKVSKDTGLKNQPGPTATVVRSAPTPAQSNGRVEWSEEVGGVEIPPGPAAKVAAPRESAPANPTGPRAEDTDTTPTYPLFVLGAVIESSQVELLAQEEKEKKEKSRFGKPKAPKAKKPAKPTGDVIPRKFGLDLALPVPPPQEVFPRRRGVGVGVGANAGVERWINRDDEAEFLIYTDGACFDNGSPDARAGCAFVWKPAASSRADNDPARVVAFRLEDTGADGAEYVHTSNRAELRAVIAALRHRPWHDEEGGRFRGLVVATDSEYVVNGATNWARRWIRNGWRLSWGGRPVKNRDLWEALLLEVEALDALGFAVRFWRVPRQFNHEADRAAKGAAALFEPAARYGDVPGSRGR</sequence>
<dbReference type="CDD" id="cd13934">
    <property type="entry name" value="RNase_H_Dikarya_like"/>
    <property type="match status" value="1"/>
</dbReference>
<dbReference type="PANTHER" id="PTHR10642:SF26">
    <property type="entry name" value="RIBONUCLEASE H1"/>
    <property type="match status" value="1"/>
</dbReference>
<feature type="region of interest" description="Disordered" evidence="8">
    <location>
        <begin position="83"/>
        <end position="267"/>
    </location>
</feature>
<dbReference type="GO" id="GO:0043137">
    <property type="term" value="P:DNA replication, removal of RNA primer"/>
    <property type="evidence" value="ECO:0007669"/>
    <property type="project" value="TreeGrafter"/>
</dbReference>
<evidence type="ECO:0000256" key="4">
    <source>
        <dbReference type="ARBA" id="ARBA00022722"/>
    </source>
</evidence>
<feature type="compositionally biased region" description="Basic residues" evidence="8">
    <location>
        <begin position="301"/>
        <end position="313"/>
    </location>
</feature>
<comment type="catalytic activity">
    <reaction evidence="1">
        <text>Endonucleolytic cleavage to 5'-phosphomonoester.</text>
        <dbReference type="EC" id="3.1.26.4"/>
    </reaction>
</comment>
<dbReference type="AlphaFoldDB" id="A0A4R8TTM6"/>
<organism evidence="10 11">
    <name type="scientific">Colletotrichum sidae</name>
    <dbReference type="NCBI Taxonomy" id="1347389"/>
    <lineage>
        <taxon>Eukaryota</taxon>
        <taxon>Fungi</taxon>
        <taxon>Dikarya</taxon>
        <taxon>Ascomycota</taxon>
        <taxon>Pezizomycotina</taxon>
        <taxon>Sordariomycetes</taxon>
        <taxon>Hypocreomycetidae</taxon>
        <taxon>Glomerellales</taxon>
        <taxon>Glomerellaceae</taxon>
        <taxon>Colletotrichum</taxon>
        <taxon>Colletotrichum orbiculare species complex</taxon>
    </lineage>
</organism>
<accession>A0A4R8TTM6</accession>
<dbReference type="GO" id="GO:0004523">
    <property type="term" value="F:RNA-DNA hybrid ribonuclease activity"/>
    <property type="evidence" value="ECO:0007669"/>
    <property type="project" value="UniProtKB-EC"/>
</dbReference>
<feature type="compositionally biased region" description="Basic residues" evidence="8">
    <location>
        <begin position="141"/>
        <end position="153"/>
    </location>
</feature>
<evidence type="ECO:0000256" key="1">
    <source>
        <dbReference type="ARBA" id="ARBA00000077"/>
    </source>
</evidence>
<reference evidence="10 11" key="1">
    <citation type="submission" date="2018-11" db="EMBL/GenBank/DDBJ databases">
        <title>Genome sequence and assembly of Colletotrichum sidae.</title>
        <authorList>
            <person name="Gan P."/>
            <person name="Shirasu K."/>
        </authorList>
    </citation>
    <scope>NUCLEOTIDE SEQUENCE [LARGE SCALE GENOMIC DNA]</scope>
    <source>
        <strain evidence="10 11">CBS 518.97</strain>
    </source>
</reference>
<keyword evidence="5" id="KW-0479">Metal-binding</keyword>
<dbReference type="GO" id="GO:0046872">
    <property type="term" value="F:metal ion binding"/>
    <property type="evidence" value="ECO:0007669"/>
    <property type="project" value="UniProtKB-KW"/>
</dbReference>
<evidence type="ECO:0000256" key="5">
    <source>
        <dbReference type="ARBA" id="ARBA00022723"/>
    </source>
</evidence>
<dbReference type="InterPro" id="IPR036397">
    <property type="entry name" value="RNaseH_sf"/>
</dbReference>
<evidence type="ECO:0000256" key="7">
    <source>
        <dbReference type="ARBA" id="ARBA00022801"/>
    </source>
</evidence>
<feature type="domain" description="RNase H type-1" evidence="9">
    <location>
        <begin position="363"/>
        <end position="532"/>
    </location>
</feature>
<dbReference type="PROSITE" id="PS50879">
    <property type="entry name" value="RNASE_H_1"/>
    <property type="match status" value="1"/>
</dbReference>
<dbReference type="Gene3D" id="3.30.420.10">
    <property type="entry name" value="Ribonuclease H-like superfamily/Ribonuclease H"/>
    <property type="match status" value="1"/>
</dbReference>
<keyword evidence="6" id="KW-0255">Endonuclease</keyword>
<dbReference type="EMBL" id="QAPF01000017">
    <property type="protein sequence ID" value="TEA21471.1"/>
    <property type="molecule type" value="Genomic_DNA"/>
</dbReference>
<feature type="compositionally biased region" description="Basic and acidic residues" evidence="8">
    <location>
        <begin position="154"/>
        <end position="164"/>
    </location>
</feature>
<protein>
    <recommendedName>
        <fullName evidence="3">ribonuclease H</fullName>
        <ecNumber evidence="3">3.1.26.4</ecNumber>
    </recommendedName>
</protein>
<dbReference type="Proteomes" id="UP000295604">
    <property type="component" value="Unassembled WGS sequence"/>
</dbReference>
<comment type="caution">
    <text evidence="10">The sequence shown here is derived from an EMBL/GenBank/DDBJ whole genome shotgun (WGS) entry which is preliminary data.</text>
</comment>
<gene>
    <name evidence="10" type="primary">rnhA</name>
    <name evidence="10" type="ORF">C8034_v007609</name>
</gene>
<dbReference type="InterPro" id="IPR012337">
    <property type="entry name" value="RNaseH-like_sf"/>
</dbReference>
<dbReference type="SUPFAM" id="SSF53098">
    <property type="entry name" value="Ribonuclease H-like"/>
    <property type="match status" value="1"/>
</dbReference>
<dbReference type="InterPro" id="IPR002156">
    <property type="entry name" value="RNaseH_domain"/>
</dbReference>
<keyword evidence="11" id="KW-1185">Reference proteome</keyword>
<evidence type="ECO:0000313" key="11">
    <source>
        <dbReference type="Proteomes" id="UP000295604"/>
    </source>
</evidence>